<reference evidence="2 3" key="1">
    <citation type="journal article" date="2015" name="Environ. Microbiol.">
        <title>Methane oxidation coupled to nitrate reduction under hypoxia by the Gammaproteobacterium Methylomonas denitrificans, sp. nov. type strain FJG1.</title>
        <authorList>
            <person name="Kits K.D."/>
            <person name="Klotz M.G."/>
            <person name="Stein L.Y."/>
        </authorList>
    </citation>
    <scope>NUCLEOTIDE SEQUENCE [LARGE SCALE GENOMIC DNA]</scope>
    <source>
        <strain evidence="2 3">FJG1</strain>
    </source>
</reference>
<dbReference type="Proteomes" id="UP000030512">
    <property type="component" value="Chromosome"/>
</dbReference>
<name>A0A140E5F8_9GAMM</name>
<keyword evidence="3" id="KW-1185">Reference proteome</keyword>
<gene>
    <name evidence="2" type="ORF">JT25_003875</name>
</gene>
<organism evidence="2 3">
    <name type="scientific">Methylomonas denitrificans</name>
    <dbReference type="NCBI Taxonomy" id="1538553"/>
    <lineage>
        <taxon>Bacteria</taxon>
        <taxon>Pseudomonadati</taxon>
        <taxon>Pseudomonadota</taxon>
        <taxon>Gammaproteobacteria</taxon>
        <taxon>Methylococcales</taxon>
        <taxon>Methylococcaceae</taxon>
        <taxon>Methylomonas</taxon>
    </lineage>
</organism>
<protein>
    <submittedName>
        <fullName evidence="2">Uncharacterized protein</fullName>
    </submittedName>
</protein>
<proteinExistence type="predicted"/>
<dbReference type="KEGG" id="mdn:JT25_003875"/>
<dbReference type="AlphaFoldDB" id="A0A140E5F8"/>
<feature type="region of interest" description="Disordered" evidence="1">
    <location>
        <begin position="1"/>
        <end position="35"/>
    </location>
</feature>
<feature type="compositionally biased region" description="Basic and acidic residues" evidence="1">
    <location>
        <begin position="1"/>
        <end position="11"/>
    </location>
</feature>
<accession>A0A140E5F8</accession>
<evidence type="ECO:0000313" key="2">
    <source>
        <dbReference type="EMBL" id="AMK75632.1"/>
    </source>
</evidence>
<dbReference type="STRING" id="1538553.JT25_003875"/>
<dbReference type="EMBL" id="CP014476">
    <property type="protein sequence ID" value="AMK75632.1"/>
    <property type="molecule type" value="Genomic_DNA"/>
</dbReference>
<evidence type="ECO:0000313" key="3">
    <source>
        <dbReference type="Proteomes" id="UP000030512"/>
    </source>
</evidence>
<sequence>MPDAAPERRDNLSLSEEITDTPAVPPMPDAPAVNFPDESLIGITASERDMRLIRSATATLAPSAIAAGTESIFRLPDGVATVGADDDFDVNLPAESRAIEAADCPGETPPGRLTLRQRSEIARRIAAISL</sequence>
<evidence type="ECO:0000256" key="1">
    <source>
        <dbReference type="SAM" id="MobiDB-lite"/>
    </source>
</evidence>